<comment type="similarity">
    <text evidence="1">Belongs to the aldo/keto reductase family.</text>
</comment>
<dbReference type="InterPro" id="IPR020471">
    <property type="entry name" value="AKR"/>
</dbReference>
<sequence length="677" mass="75264">MSPAASAFEAPSKLWKMKTMDNPDAAPGIKNNPRTVIDLSIDRQRSGNLPIVALSPTTFEVEQPYAILNNGARIPLVGLGTYKGLDSTQIAVEAALRAGYQHIDCAARYGNEVSIGKGINNVLKEGLVKRENIFITSKLWNTNHAPDKVLGACEKTLQDLQLEYLDLYLIHWNVSDEHGWQTDGPTIHETWAAMEKLVDLGLVKAIGVSNLSIKKLEALVKGARIQPSVNQVEVHPYFRNDDLIEWCRRHGIHVSAYCPLGTPSSSAKQVTRYAPSATQDPVLAAIAKAHNKSIQHTIIRWGVQHGTSVLPKSSNPGRIKENLHKTVGWELSAEEYQKATSIDFQLRMVDGCQFVHTPEEDPENHPNGGLYKSFTDLWDDDSEQQRGKFIKGLYTSIAIPSLKLNNGKEMPILGLGTWKAPPGEVGMTVERGLRAGYRHVDCDGNEIEVGESLRLIFKEKVIERKDLHFTSQLMPKDCHPAGAKKAVDGTLLTLGLDYVDLFIVHWPHGRADDFEGTWKAMEDMVEHGKVHSLGVSNFDVDKLESLMDFAKVRPVINQVELNPNRRDSELLRLCRDLSIEVMAYSSMSKAQPVGESAKINGHNIKDKLLQAIAAKLNKHPGEVFLRWAIQHGTIVIPKAVSADLLQHHLAVLDWELSDEDYKALSKSAARPREVLEL</sequence>
<dbReference type="CDD" id="cd19071">
    <property type="entry name" value="AKR_AKR1-5-like"/>
    <property type="match status" value="1"/>
</dbReference>
<proteinExistence type="inferred from homology"/>
<organism evidence="4 5">
    <name type="scientific">Apatococcus lobatus</name>
    <dbReference type="NCBI Taxonomy" id="904363"/>
    <lineage>
        <taxon>Eukaryota</taxon>
        <taxon>Viridiplantae</taxon>
        <taxon>Chlorophyta</taxon>
        <taxon>core chlorophytes</taxon>
        <taxon>Trebouxiophyceae</taxon>
        <taxon>Chlorellales</taxon>
        <taxon>Chlorellaceae</taxon>
        <taxon>Apatococcus</taxon>
    </lineage>
</organism>
<evidence type="ECO:0000313" key="4">
    <source>
        <dbReference type="EMBL" id="KAK9821524.1"/>
    </source>
</evidence>
<dbReference type="GO" id="GO:0016491">
    <property type="term" value="F:oxidoreductase activity"/>
    <property type="evidence" value="ECO:0007669"/>
    <property type="project" value="InterPro"/>
</dbReference>
<keyword evidence="5" id="KW-1185">Reference proteome</keyword>
<dbReference type="SUPFAM" id="SSF51430">
    <property type="entry name" value="NAD(P)-linked oxidoreductase"/>
    <property type="match status" value="2"/>
</dbReference>
<reference evidence="4 5" key="1">
    <citation type="journal article" date="2024" name="Nat. Commun.">
        <title>Phylogenomics reveals the evolutionary origins of lichenization in chlorophyte algae.</title>
        <authorList>
            <person name="Puginier C."/>
            <person name="Libourel C."/>
            <person name="Otte J."/>
            <person name="Skaloud P."/>
            <person name="Haon M."/>
            <person name="Grisel S."/>
            <person name="Petersen M."/>
            <person name="Berrin J.G."/>
            <person name="Delaux P.M."/>
            <person name="Dal Grande F."/>
            <person name="Keller J."/>
        </authorList>
    </citation>
    <scope>NUCLEOTIDE SEQUENCE [LARGE SCALE GENOMIC DNA]</scope>
    <source>
        <strain evidence="4 5">SAG 2145</strain>
    </source>
</reference>
<keyword evidence="2" id="KW-0521">NADP</keyword>
<dbReference type="InterPro" id="IPR036812">
    <property type="entry name" value="NAD(P)_OxRdtase_dom_sf"/>
</dbReference>
<dbReference type="PRINTS" id="PR00069">
    <property type="entry name" value="ALDKETRDTASE"/>
</dbReference>
<name>A0AAW1QJF0_9CHLO</name>
<evidence type="ECO:0000259" key="3">
    <source>
        <dbReference type="Pfam" id="PF00248"/>
    </source>
</evidence>
<dbReference type="Proteomes" id="UP001438707">
    <property type="component" value="Unassembled WGS sequence"/>
</dbReference>
<dbReference type="EMBL" id="JALJOS010000037">
    <property type="protein sequence ID" value="KAK9821524.1"/>
    <property type="molecule type" value="Genomic_DNA"/>
</dbReference>
<evidence type="ECO:0000256" key="2">
    <source>
        <dbReference type="ARBA" id="ARBA00022857"/>
    </source>
</evidence>
<comment type="caution">
    <text evidence="4">The sequence shown here is derived from an EMBL/GenBank/DDBJ whole genome shotgun (WGS) entry which is preliminary data.</text>
</comment>
<evidence type="ECO:0000256" key="1">
    <source>
        <dbReference type="ARBA" id="ARBA00007905"/>
    </source>
</evidence>
<dbReference type="AlphaFoldDB" id="A0AAW1QJF0"/>
<dbReference type="FunFam" id="3.20.20.100:FF:000013">
    <property type="entry name" value="NADPH-dependent codeinone reductase 1-1"/>
    <property type="match status" value="1"/>
</dbReference>
<accession>A0AAW1QJF0</accession>
<dbReference type="InterPro" id="IPR023210">
    <property type="entry name" value="NADP_OxRdtase_dom"/>
</dbReference>
<dbReference type="Gene3D" id="3.20.20.100">
    <property type="entry name" value="NADP-dependent oxidoreductase domain"/>
    <property type="match status" value="2"/>
</dbReference>
<dbReference type="Pfam" id="PF00248">
    <property type="entry name" value="Aldo_ket_red"/>
    <property type="match status" value="2"/>
</dbReference>
<evidence type="ECO:0000313" key="5">
    <source>
        <dbReference type="Proteomes" id="UP001438707"/>
    </source>
</evidence>
<dbReference type="PANTHER" id="PTHR11732">
    <property type="entry name" value="ALDO/KETO REDUCTASE"/>
    <property type="match status" value="1"/>
</dbReference>
<feature type="domain" description="NADP-dependent oxidoreductase" evidence="3">
    <location>
        <begin position="413"/>
        <end position="666"/>
    </location>
</feature>
<feature type="domain" description="NADP-dependent oxidoreductase" evidence="3">
    <location>
        <begin position="87"/>
        <end position="342"/>
    </location>
</feature>
<protein>
    <recommendedName>
        <fullName evidence="3">NADP-dependent oxidoreductase domain-containing protein</fullName>
    </recommendedName>
</protein>
<gene>
    <name evidence="4" type="ORF">WJX74_007092</name>
</gene>